<feature type="domain" description="Resolvase/invertase-type recombinase catalytic" evidence="1">
    <location>
        <begin position="13"/>
        <end position="165"/>
    </location>
</feature>
<evidence type="ECO:0000259" key="2">
    <source>
        <dbReference type="PROSITE" id="PS51737"/>
    </source>
</evidence>
<dbReference type="InterPro" id="IPR038109">
    <property type="entry name" value="DNA_bind_recomb_sf"/>
</dbReference>
<feature type="domain" description="Recombinase" evidence="2">
    <location>
        <begin position="173"/>
        <end position="287"/>
    </location>
</feature>
<dbReference type="Gene3D" id="3.40.50.1390">
    <property type="entry name" value="Resolvase, N-terminal catalytic domain"/>
    <property type="match status" value="1"/>
</dbReference>
<dbReference type="InterPro" id="IPR006119">
    <property type="entry name" value="Resolv_N"/>
</dbReference>
<dbReference type="InterPro" id="IPR011109">
    <property type="entry name" value="DNA_bind_recombinase_dom"/>
</dbReference>
<gene>
    <name evidence="3" type="ORF">ILT43_15370</name>
</gene>
<dbReference type="Pfam" id="PF07508">
    <property type="entry name" value="Recombinase"/>
    <property type="match status" value="1"/>
</dbReference>
<name>A0ABS2D9Z7_9SPHN</name>
<dbReference type="Gene3D" id="3.90.1750.20">
    <property type="entry name" value="Putative Large Serine Recombinase, Chain B, Domain 2"/>
    <property type="match status" value="1"/>
</dbReference>
<evidence type="ECO:0000259" key="1">
    <source>
        <dbReference type="PROSITE" id="PS51736"/>
    </source>
</evidence>
<evidence type="ECO:0000313" key="4">
    <source>
        <dbReference type="Proteomes" id="UP000763641"/>
    </source>
</evidence>
<dbReference type="InterPro" id="IPR036162">
    <property type="entry name" value="Resolvase-like_N_sf"/>
</dbReference>
<dbReference type="CDD" id="cd03768">
    <property type="entry name" value="SR_ResInv"/>
    <property type="match status" value="1"/>
</dbReference>
<dbReference type="PANTHER" id="PTHR30461">
    <property type="entry name" value="DNA-INVERTASE FROM LAMBDOID PROPHAGE"/>
    <property type="match status" value="1"/>
</dbReference>
<dbReference type="SUPFAM" id="SSF53041">
    <property type="entry name" value="Resolvase-like"/>
    <property type="match status" value="1"/>
</dbReference>
<organism evidence="3 4">
    <name type="scientific">Sphingomonas longa</name>
    <dbReference type="NCBI Taxonomy" id="2778730"/>
    <lineage>
        <taxon>Bacteria</taxon>
        <taxon>Pseudomonadati</taxon>
        <taxon>Pseudomonadota</taxon>
        <taxon>Alphaproteobacteria</taxon>
        <taxon>Sphingomonadales</taxon>
        <taxon>Sphingomonadaceae</taxon>
        <taxon>Sphingomonas</taxon>
    </lineage>
</organism>
<dbReference type="Pfam" id="PF00239">
    <property type="entry name" value="Resolvase"/>
    <property type="match status" value="1"/>
</dbReference>
<dbReference type="Proteomes" id="UP000763641">
    <property type="component" value="Unassembled WGS sequence"/>
</dbReference>
<dbReference type="SMART" id="SM00857">
    <property type="entry name" value="Resolvase"/>
    <property type="match status" value="1"/>
</dbReference>
<keyword evidence="4" id="KW-1185">Reference proteome</keyword>
<dbReference type="PANTHER" id="PTHR30461:SF23">
    <property type="entry name" value="DNA RECOMBINASE-RELATED"/>
    <property type="match status" value="1"/>
</dbReference>
<proteinExistence type="predicted"/>
<protein>
    <submittedName>
        <fullName evidence="3">Recombinase family protein</fullName>
    </submittedName>
</protein>
<comment type="caution">
    <text evidence="3">The sequence shown here is derived from an EMBL/GenBank/DDBJ whole genome shotgun (WGS) entry which is preliminary data.</text>
</comment>
<dbReference type="EMBL" id="JAFEMC010000004">
    <property type="protein sequence ID" value="MBM6577761.1"/>
    <property type="molecule type" value="Genomic_DNA"/>
</dbReference>
<dbReference type="RefSeq" id="WP_204199855.1">
    <property type="nucleotide sequence ID" value="NZ_JAFEMC010000004.1"/>
</dbReference>
<sequence length="560" mass="60113">MKPVLSRAATTVRCAIYTRKSSEEGLEQDFNSLDAQREACSAYILSQASEGWLLSGERYDDGGISGGTLARPALQRLLADVAGGEIDIIVVYKVDRLTRSLLDFSKLVEAFDAAGTSFVSVTQSFNTTTSMGRLTLNMLLSFAQFEREVTAERIRDKIAASKARGMWMGGTPPLGYAPDGRSLRIVEEHAAIIRHIYTRYLALGSVRSLSEELEQRGIRAPVRTTLGGKAFGGVRFSRGNLYSILRCATYVGEIHHQERVHAGLHAPIIPRNVWDAVQAKLTDNRQGEQRRGGRAAASLLAGRVVDAQGQPLVATHAARGKARYRYYVSRHLQTGSSDTGLRIPATELEAAVTRRIAELFADPVELAAAAQLELTPDSFAAAAAKADAIASGTPAILKNTARSILTSVQIHDGRIDLVCDAAAIAAVLQLAGTTTAETITIRSEVRLTRSGRVMRLVHASGSGVTATANGSLVRLILRARRWWSILKAGELDVTTLAASENVQAGYVTRVLRLAFLAPAVVEAILVGNIRTGVDGATLTATGAVPALWAEQVAVLLPEQR</sequence>
<accession>A0ABS2D9Z7</accession>
<evidence type="ECO:0000313" key="3">
    <source>
        <dbReference type="EMBL" id="MBM6577761.1"/>
    </source>
</evidence>
<dbReference type="PROSITE" id="PS51736">
    <property type="entry name" value="RECOMBINASES_3"/>
    <property type="match status" value="1"/>
</dbReference>
<dbReference type="PROSITE" id="PS51737">
    <property type="entry name" value="RECOMBINASE_DNA_BIND"/>
    <property type="match status" value="1"/>
</dbReference>
<dbReference type="InterPro" id="IPR050639">
    <property type="entry name" value="SSR_resolvase"/>
</dbReference>
<reference evidence="3 4" key="1">
    <citation type="submission" date="2020-12" db="EMBL/GenBank/DDBJ databases">
        <title>Sphingomonas sp.</title>
        <authorList>
            <person name="Kim M.K."/>
        </authorList>
    </citation>
    <scope>NUCLEOTIDE SEQUENCE [LARGE SCALE GENOMIC DNA]</scope>
    <source>
        <strain evidence="3 4">BT552</strain>
    </source>
</reference>